<protein>
    <submittedName>
        <fullName evidence="1">3-methyladenine DNA glycosylase AlkD</fullName>
    </submittedName>
</protein>
<accession>A0A318XP04</accession>
<gene>
    <name evidence="1" type="ORF">LY28_02243</name>
</gene>
<organism evidence="1 2">
    <name type="scientific">Ruminiclostridium sufflavum DSM 19573</name>
    <dbReference type="NCBI Taxonomy" id="1121337"/>
    <lineage>
        <taxon>Bacteria</taxon>
        <taxon>Bacillati</taxon>
        <taxon>Bacillota</taxon>
        <taxon>Clostridia</taxon>
        <taxon>Eubacteriales</taxon>
        <taxon>Oscillospiraceae</taxon>
        <taxon>Ruminiclostridium</taxon>
    </lineage>
</organism>
<dbReference type="InterPro" id="IPR014825">
    <property type="entry name" value="DNA_alkylation"/>
</dbReference>
<dbReference type="InterPro" id="IPR016024">
    <property type="entry name" value="ARM-type_fold"/>
</dbReference>
<evidence type="ECO:0000313" key="2">
    <source>
        <dbReference type="Proteomes" id="UP000248132"/>
    </source>
</evidence>
<dbReference type="Proteomes" id="UP000248132">
    <property type="component" value="Unassembled WGS sequence"/>
</dbReference>
<dbReference type="PANTHER" id="PTHR34070">
    <property type="entry name" value="ARMADILLO-TYPE FOLD"/>
    <property type="match status" value="1"/>
</dbReference>
<dbReference type="PANTHER" id="PTHR34070:SF1">
    <property type="entry name" value="DNA ALKYLATION REPAIR PROTEIN"/>
    <property type="match status" value="1"/>
</dbReference>
<dbReference type="OrthoDB" id="9784740at2"/>
<dbReference type="SUPFAM" id="SSF48371">
    <property type="entry name" value="ARM repeat"/>
    <property type="match status" value="1"/>
</dbReference>
<evidence type="ECO:0000313" key="1">
    <source>
        <dbReference type="EMBL" id="PYG87334.1"/>
    </source>
</evidence>
<keyword evidence="2" id="KW-1185">Reference proteome</keyword>
<dbReference type="AlphaFoldDB" id="A0A318XP04"/>
<comment type="caution">
    <text evidence="1">The sequence shown here is derived from an EMBL/GenBank/DDBJ whole genome shotgun (WGS) entry which is preliminary data.</text>
</comment>
<sequence length="230" mass="27419">MNEIEKNIQHRLFELQDIKYKEFASKLMPTVNPETVIGVRTPDLRRLAREYSKTPEWREFIKILPHAYYEENNLHGFLIETIRDYGTAAAAVDEFLPYVDNWATCDLLSPKIFKKNLSELYKKINEWLKSDRTYTVRFGIGMLMGFYLDENFRPDMLELVADIHSDEYYINMMIAWYFATALAKQYETAIPYILEQRLEKWTHNKTIQKAIESYRISDEAKLYLKTLKVK</sequence>
<dbReference type="Pfam" id="PF08713">
    <property type="entry name" value="DNA_alkylation"/>
    <property type="match status" value="1"/>
</dbReference>
<dbReference type="CDD" id="cd06561">
    <property type="entry name" value="AlkD_like"/>
    <property type="match status" value="1"/>
</dbReference>
<dbReference type="EMBL" id="QKMR01000012">
    <property type="protein sequence ID" value="PYG87334.1"/>
    <property type="molecule type" value="Genomic_DNA"/>
</dbReference>
<dbReference type="Gene3D" id="1.25.10.90">
    <property type="match status" value="1"/>
</dbReference>
<reference evidence="1 2" key="1">
    <citation type="submission" date="2018-06" db="EMBL/GenBank/DDBJ databases">
        <title>Genomic Encyclopedia of Type Strains, Phase I: the one thousand microbial genomes (KMG-I) project.</title>
        <authorList>
            <person name="Kyrpides N."/>
        </authorList>
    </citation>
    <scope>NUCLEOTIDE SEQUENCE [LARGE SCALE GENOMIC DNA]</scope>
    <source>
        <strain evidence="1 2">DSM 19573</strain>
    </source>
</reference>
<name>A0A318XP04_9FIRM</name>
<dbReference type="RefSeq" id="WP_110462269.1">
    <property type="nucleotide sequence ID" value="NZ_QKMR01000012.1"/>
</dbReference>
<proteinExistence type="predicted"/>